<organism evidence="1 2">
    <name type="scientific">Herbaspirillum rhizosphaerae</name>
    <dbReference type="NCBI Taxonomy" id="346179"/>
    <lineage>
        <taxon>Bacteria</taxon>
        <taxon>Pseudomonadati</taxon>
        <taxon>Pseudomonadota</taxon>
        <taxon>Betaproteobacteria</taxon>
        <taxon>Burkholderiales</taxon>
        <taxon>Oxalobacteraceae</taxon>
        <taxon>Herbaspirillum</taxon>
    </lineage>
</organism>
<evidence type="ECO:0000313" key="1">
    <source>
        <dbReference type="EMBL" id="MFL9878090.1"/>
    </source>
</evidence>
<keyword evidence="2" id="KW-1185">Reference proteome</keyword>
<dbReference type="Proteomes" id="UP001629214">
    <property type="component" value="Unassembled WGS sequence"/>
</dbReference>
<dbReference type="EMBL" id="JAQQFR010000003">
    <property type="protein sequence ID" value="MFL9878090.1"/>
    <property type="molecule type" value="Genomic_DNA"/>
</dbReference>
<sequence>MEKLIVPVYLNQRLVFDLLAMLQSGISTVTAITKVESENSSDKQKIGASFGLSQALSTLLKIDLSGEKNKSQESNSERKLSEERVHTPASLFYQLRNILIKENILQILSPDAMPKSGDIVEMTATLKRNPIVETMDSLSEMMNMASLFADKPEHQRGQKKQEKNSENVIFKQIAAFSESLKTGNTIDLTASSSSINHATVVTLETAFLNDPLMSDLVDGEFRVLGKVIRSIATSDDSINLMRKTALSKMPSHVLEPLFAHLSSLGSEQGFDIPELSWQILGPAVQILPIAIFA</sequence>
<protein>
    <submittedName>
        <fullName evidence="1">Uncharacterized protein</fullName>
    </submittedName>
</protein>
<proteinExistence type="predicted"/>
<gene>
    <name evidence="1" type="ORF">PQR63_06860</name>
</gene>
<accession>A0ABW8Z6H0</accession>
<dbReference type="InterPro" id="IPR045633">
    <property type="entry name" value="DUF6414"/>
</dbReference>
<reference evidence="1 2" key="1">
    <citation type="journal article" date="2024" name="Chem. Sci.">
        <title>Discovery of megapolipeptins by genome mining of a Burkholderiales bacteria collection.</title>
        <authorList>
            <person name="Paulo B.S."/>
            <person name="Recchia M.J.J."/>
            <person name="Lee S."/>
            <person name="Fergusson C.H."/>
            <person name="Romanowski S.B."/>
            <person name="Hernandez A."/>
            <person name="Krull N."/>
            <person name="Liu D.Y."/>
            <person name="Cavanagh H."/>
            <person name="Bos A."/>
            <person name="Gray C.A."/>
            <person name="Murphy B.T."/>
            <person name="Linington R.G."/>
            <person name="Eustaquio A.S."/>
        </authorList>
    </citation>
    <scope>NUCLEOTIDE SEQUENCE [LARGE SCALE GENOMIC DNA]</scope>
    <source>
        <strain evidence="1 2">RL21-008-BIB-B</strain>
    </source>
</reference>
<dbReference type="RefSeq" id="WP_408166742.1">
    <property type="nucleotide sequence ID" value="NZ_JAQQFR010000003.1"/>
</dbReference>
<comment type="caution">
    <text evidence="1">The sequence shown here is derived from an EMBL/GenBank/DDBJ whole genome shotgun (WGS) entry which is preliminary data.</text>
</comment>
<dbReference type="Pfam" id="PF19952">
    <property type="entry name" value="DUF6414"/>
    <property type="match status" value="1"/>
</dbReference>
<name>A0ABW8Z6H0_9BURK</name>
<evidence type="ECO:0000313" key="2">
    <source>
        <dbReference type="Proteomes" id="UP001629214"/>
    </source>
</evidence>